<feature type="region of interest" description="Disordered" evidence="1">
    <location>
        <begin position="105"/>
        <end position="162"/>
    </location>
</feature>
<organism evidence="2 3">
    <name type="scientific">Amblyomma americanum</name>
    <name type="common">Lone star tick</name>
    <dbReference type="NCBI Taxonomy" id="6943"/>
    <lineage>
        <taxon>Eukaryota</taxon>
        <taxon>Metazoa</taxon>
        <taxon>Ecdysozoa</taxon>
        <taxon>Arthropoda</taxon>
        <taxon>Chelicerata</taxon>
        <taxon>Arachnida</taxon>
        <taxon>Acari</taxon>
        <taxon>Parasitiformes</taxon>
        <taxon>Ixodida</taxon>
        <taxon>Ixodoidea</taxon>
        <taxon>Ixodidae</taxon>
        <taxon>Amblyomminae</taxon>
        <taxon>Amblyomma</taxon>
    </lineage>
</organism>
<gene>
    <name evidence="2" type="ORF">V5799_024497</name>
</gene>
<dbReference type="AlphaFoldDB" id="A0AAQ4EBW8"/>
<accession>A0AAQ4EBW8</accession>
<evidence type="ECO:0000313" key="2">
    <source>
        <dbReference type="EMBL" id="KAK8772259.1"/>
    </source>
</evidence>
<dbReference type="Proteomes" id="UP001321473">
    <property type="component" value="Unassembled WGS sequence"/>
</dbReference>
<reference evidence="2 3" key="1">
    <citation type="journal article" date="2023" name="Arcadia Sci">
        <title>De novo assembly of a long-read Amblyomma americanum tick genome.</title>
        <authorList>
            <person name="Chou S."/>
            <person name="Poskanzer K.E."/>
            <person name="Rollins M."/>
            <person name="Thuy-Boun P.S."/>
        </authorList>
    </citation>
    <scope>NUCLEOTIDE SEQUENCE [LARGE SCALE GENOMIC DNA]</scope>
    <source>
        <strain evidence="2">F_SG_1</strain>
        <tissue evidence="2">Salivary glands</tissue>
    </source>
</reference>
<comment type="caution">
    <text evidence="2">The sequence shown here is derived from an EMBL/GenBank/DDBJ whole genome shotgun (WGS) entry which is preliminary data.</text>
</comment>
<feature type="non-terminal residue" evidence="2">
    <location>
        <position position="1"/>
    </location>
</feature>
<name>A0AAQ4EBW8_AMBAM</name>
<dbReference type="EMBL" id="JARKHS020018583">
    <property type="protein sequence ID" value="KAK8772259.1"/>
    <property type="molecule type" value="Genomic_DNA"/>
</dbReference>
<keyword evidence="3" id="KW-1185">Reference proteome</keyword>
<evidence type="ECO:0000256" key="1">
    <source>
        <dbReference type="SAM" id="MobiDB-lite"/>
    </source>
</evidence>
<feature type="compositionally biased region" description="Acidic residues" evidence="1">
    <location>
        <begin position="132"/>
        <end position="144"/>
    </location>
</feature>
<evidence type="ECO:0000313" key="3">
    <source>
        <dbReference type="Proteomes" id="UP001321473"/>
    </source>
</evidence>
<proteinExistence type="predicted"/>
<protein>
    <submittedName>
        <fullName evidence="2">Uncharacterized protein</fullName>
    </submittedName>
</protein>
<sequence>SRLEIVFLKKTRNGWYLKELDSWTGSFGLSVDSVRLETRYPFSLLRLVPCCGSSSCEEQQPPAAEQEEWRLHVLCPDLEPSPEPLLPRPLLEDLRKRTSMAVVLWQPPLGPPGREEATAAEPLQMNRKSPEEEQEPDTSMEELPDCGPIHGNEEPTAYIGHI</sequence>